<dbReference type="SUPFAM" id="SSF57716">
    <property type="entry name" value="Glucocorticoid receptor-like (DNA-binding domain)"/>
    <property type="match status" value="1"/>
</dbReference>
<evidence type="ECO:0000256" key="4">
    <source>
        <dbReference type="ARBA" id="ARBA00022884"/>
    </source>
</evidence>
<keyword evidence="2 7" id="KW-0699">rRNA-binding</keyword>
<dbReference type="AlphaFoldDB" id="A0A7C4D3D0"/>
<dbReference type="GO" id="GO:0019843">
    <property type="term" value="F:rRNA binding"/>
    <property type="evidence" value="ECO:0007669"/>
    <property type="project" value="UniProtKB-UniRule"/>
</dbReference>
<keyword evidence="3 7" id="KW-0862">Zinc</keyword>
<dbReference type="FunFam" id="4.10.830.10:FF:000002">
    <property type="entry name" value="40S ribosomal protein S29"/>
    <property type="match status" value="1"/>
</dbReference>
<evidence type="ECO:0000256" key="1">
    <source>
        <dbReference type="ARBA" id="ARBA00022723"/>
    </source>
</evidence>
<proteinExistence type="inferred from homology"/>
<comment type="function">
    <text evidence="7">Binds 16S rRNA, required for the assembly of 30S particles.</text>
</comment>
<feature type="binding site" evidence="7">
    <location>
        <position position="37"/>
    </location>
    <ligand>
        <name>Zn(2+)</name>
        <dbReference type="ChEBI" id="CHEBI:29105"/>
    </ligand>
</feature>
<evidence type="ECO:0000256" key="2">
    <source>
        <dbReference type="ARBA" id="ARBA00022730"/>
    </source>
</evidence>
<dbReference type="PROSITE" id="PS00527">
    <property type="entry name" value="RIBOSOMAL_S14"/>
    <property type="match status" value="1"/>
</dbReference>
<keyword evidence="5 7" id="KW-0689">Ribosomal protein</keyword>
<dbReference type="InterPro" id="IPR023676">
    <property type="entry name" value="Ribosomal_uS14_arc"/>
</dbReference>
<dbReference type="InterPro" id="IPR043140">
    <property type="entry name" value="Ribosomal_uS14_sf"/>
</dbReference>
<evidence type="ECO:0000256" key="3">
    <source>
        <dbReference type="ARBA" id="ARBA00022833"/>
    </source>
</evidence>
<reference evidence="8" key="1">
    <citation type="journal article" date="2020" name="mSystems">
        <title>Genome- and Community-Level Interaction Insights into Carbon Utilization and Element Cycling Functions of Hydrothermarchaeota in Hydrothermal Sediment.</title>
        <authorList>
            <person name="Zhou Z."/>
            <person name="Liu Y."/>
            <person name="Xu W."/>
            <person name="Pan J."/>
            <person name="Luo Z.H."/>
            <person name="Li M."/>
        </authorList>
    </citation>
    <scope>NUCLEOTIDE SEQUENCE</scope>
    <source>
        <strain evidence="8">SpSt-649</strain>
    </source>
</reference>
<evidence type="ECO:0000256" key="6">
    <source>
        <dbReference type="ARBA" id="ARBA00023274"/>
    </source>
</evidence>
<protein>
    <recommendedName>
        <fullName evidence="7">Small ribosomal subunit protein uS14</fullName>
    </recommendedName>
</protein>
<dbReference type="Gene3D" id="4.10.830.10">
    <property type="entry name" value="30s Ribosomal Protein S14, Chain N"/>
    <property type="match status" value="1"/>
</dbReference>
<evidence type="ECO:0000313" key="8">
    <source>
        <dbReference type="EMBL" id="HGM46832.1"/>
    </source>
</evidence>
<dbReference type="Pfam" id="PF00253">
    <property type="entry name" value="Ribosomal_S14"/>
    <property type="match status" value="1"/>
</dbReference>
<keyword evidence="6 7" id="KW-0687">Ribonucleoprotein</keyword>
<comment type="cofactor">
    <cofactor evidence="7">
        <name>Zn(2+)</name>
        <dbReference type="ChEBI" id="CHEBI:29105"/>
    </cofactor>
    <text evidence="7">Binds 1 zinc ion per subunit.</text>
</comment>
<dbReference type="HAMAP" id="MF_01364_A">
    <property type="entry name" value="Ribosomal_uS14_2_A"/>
    <property type="match status" value="1"/>
</dbReference>
<gene>
    <name evidence="7" type="primary">rps14</name>
    <name evidence="8" type="ORF">ENU21_03640</name>
</gene>
<dbReference type="EMBL" id="DTBQ01000101">
    <property type="protein sequence ID" value="HGM46832.1"/>
    <property type="molecule type" value="Genomic_DNA"/>
</dbReference>
<comment type="caution">
    <text evidence="8">The sequence shown here is derived from an EMBL/GenBank/DDBJ whole genome shotgun (WGS) entry which is preliminary data.</text>
</comment>
<dbReference type="PANTHER" id="PTHR12010">
    <property type="entry name" value="40S RIBOSOMAL PROTEIN S29"/>
    <property type="match status" value="1"/>
</dbReference>
<evidence type="ECO:0000256" key="5">
    <source>
        <dbReference type="ARBA" id="ARBA00022980"/>
    </source>
</evidence>
<comment type="subunit">
    <text evidence="7">Part of the 30S ribosomal subunit.</text>
</comment>
<sequence>MGKIRAPKKRKMGKGSRRCTRCGTHEAIIRMYGLNLCRRCFREVAEQIGFKKYS</sequence>
<keyword evidence="4 7" id="KW-0694">RNA-binding</keyword>
<dbReference type="InterPro" id="IPR039744">
    <property type="entry name" value="RIbosomal_uS14_euk_arc"/>
</dbReference>
<name>A0A7C4D3D0_THEPE</name>
<feature type="binding site" evidence="7">
    <location>
        <position position="22"/>
    </location>
    <ligand>
        <name>Zn(2+)</name>
        <dbReference type="ChEBI" id="CHEBI:29105"/>
    </ligand>
</feature>
<dbReference type="InterPro" id="IPR001209">
    <property type="entry name" value="Ribosomal_uS14"/>
</dbReference>
<feature type="binding site" evidence="7">
    <location>
        <position position="40"/>
    </location>
    <ligand>
        <name>Zn(2+)</name>
        <dbReference type="ChEBI" id="CHEBI:29105"/>
    </ligand>
</feature>
<dbReference type="GO" id="GO:0008270">
    <property type="term" value="F:zinc ion binding"/>
    <property type="evidence" value="ECO:0007669"/>
    <property type="project" value="UniProtKB-UniRule"/>
</dbReference>
<dbReference type="PANTHER" id="PTHR12010:SF2">
    <property type="entry name" value="40S RIBOSOMAL PROTEIN S29"/>
    <property type="match status" value="1"/>
</dbReference>
<keyword evidence="1 7" id="KW-0479">Metal-binding</keyword>
<organism evidence="8">
    <name type="scientific">Thermofilum pendens</name>
    <dbReference type="NCBI Taxonomy" id="2269"/>
    <lineage>
        <taxon>Archaea</taxon>
        <taxon>Thermoproteota</taxon>
        <taxon>Thermoprotei</taxon>
        <taxon>Thermofilales</taxon>
        <taxon>Thermofilaceae</taxon>
        <taxon>Thermofilum</taxon>
    </lineage>
</organism>
<evidence type="ECO:0000256" key="7">
    <source>
        <dbReference type="HAMAP-Rule" id="MF_01364"/>
    </source>
</evidence>
<dbReference type="InterPro" id="IPR018271">
    <property type="entry name" value="Ribosomal_uS14_CS"/>
</dbReference>
<dbReference type="GO" id="GO:0003735">
    <property type="term" value="F:structural constituent of ribosome"/>
    <property type="evidence" value="ECO:0007669"/>
    <property type="project" value="InterPro"/>
</dbReference>
<dbReference type="GO" id="GO:0002181">
    <property type="term" value="P:cytoplasmic translation"/>
    <property type="evidence" value="ECO:0007669"/>
    <property type="project" value="TreeGrafter"/>
</dbReference>
<comment type="similarity">
    <text evidence="7">Belongs to the universal ribosomal protein uS14 family. Zinc-binding uS14 subfamily.</text>
</comment>
<feature type="binding site" evidence="7">
    <location>
        <position position="19"/>
    </location>
    <ligand>
        <name>Zn(2+)</name>
        <dbReference type="ChEBI" id="CHEBI:29105"/>
    </ligand>
</feature>
<accession>A0A7C4D3D0</accession>
<dbReference type="GO" id="GO:0022627">
    <property type="term" value="C:cytosolic small ribosomal subunit"/>
    <property type="evidence" value="ECO:0007669"/>
    <property type="project" value="TreeGrafter"/>
</dbReference>
<dbReference type="NCBIfam" id="NF004424">
    <property type="entry name" value="PRK05766.1"/>
    <property type="match status" value="1"/>
</dbReference>